<dbReference type="CDD" id="cd05233">
    <property type="entry name" value="SDR_c"/>
    <property type="match status" value="1"/>
</dbReference>
<evidence type="ECO:0000259" key="4">
    <source>
        <dbReference type="SMART" id="SM00822"/>
    </source>
</evidence>
<keyword evidence="3" id="KW-0520">NAD</keyword>
<dbReference type="InterPro" id="IPR020904">
    <property type="entry name" value="Sc_DH/Rdtase_CS"/>
</dbReference>
<dbReference type="EMBL" id="NKFA01000008">
    <property type="protein sequence ID" value="OXI41881.1"/>
    <property type="molecule type" value="Genomic_DNA"/>
</dbReference>
<dbReference type="GO" id="GO:0016491">
    <property type="term" value="F:oxidoreductase activity"/>
    <property type="evidence" value="ECO:0007669"/>
    <property type="project" value="UniProtKB-KW"/>
</dbReference>
<evidence type="ECO:0000256" key="1">
    <source>
        <dbReference type="ARBA" id="ARBA00006484"/>
    </source>
</evidence>
<dbReference type="InterPro" id="IPR057326">
    <property type="entry name" value="KR_dom"/>
</dbReference>
<dbReference type="FunFam" id="3.40.50.720:FF:000084">
    <property type="entry name" value="Short-chain dehydrogenase reductase"/>
    <property type="match status" value="1"/>
</dbReference>
<keyword evidence="2" id="KW-0560">Oxidoreductase</keyword>
<dbReference type="OrthoDB" id="7064009at2"/>
<dbReference type="Gene3D" id="3.40.50.720">
    <property type="entry name" value="NAD(P)-binding Rossmann-like Domain"/>
    <property type="match status" value="1"/>
</dbReference>
<dbReference type="InterPro" id="IPR036291">
    <property type="entry name" value="NAD(P)-bd_dom_sf"/>
</dbReference>
<evidence type="ECO:0000256" key="2">
    <source>
        <dbReference type="ARBA" id="ARBA00023002"/>
    </source>
</evidence>
<feature type="domain" description="Ketoreductase" evidence="4">
    <location>
        <begin position="12"/>
        <end position="194"/>
    </location>
</feature>
<protein>
    <submittedName>
        <fullName evidence="5">Short-chain dehydrogenase</fullName>
    </submittedName>
</protein>
<dbReference type="Proteomes" id="UP000214600">
    <property type="component" value="Unassembled WGS sequence"/>
</dbReference>
<comment type="similarity">
    <text evidence="1">Belongs to the short-chain dehydrogenases/reductases (SDR) family.</text>
</comment>
<evidence type="ECO:0000313" key="5">
    <source>
        <dbReference type="EMBL" id="OXI41881.1"/>
    </source>
</evidence>
<reference evidence="6" key="1">
    <citation type="submission" date="2017-06" db="EMBL/GenBank/DDBJ databases">
        <authorList>
            <person name="LiPuma J."/>
            <person name="Spilker T."/>
        </authorList>
    </citation>
    <scope>NUCLEOTIDE SEQUENCE [LARGE SCALE GENOMIC DNA]</scope>
    <source>
        <strain evidence="6">AU17325</strain>
    </source>
</reference>
<name>A0A228IHI5_9BURK</name>
<dbReference type="Pfam" id="PF13561">
    <property type="entry name" value="adh_short_C2"/>
    <property type="match status" value="1"/>
</dbReference>
<gene>
    <name evidence="5" type="ORF">CFB84_21700</name>
</gene>
<dbReference type="PROSITE" id="PS00061">
    <property type="entry name" value="ADH_SHORT"/>
    <property type="match status" value="1"/>
</dbReference>
<dbReference type="RefSeq" id="WP_089451974.1">
    <property type="nucleotide sequence ID" value="NZ_NKFA01000008.1"/>
</dbReference>
<evidence type="ECO:0000313" key="6">
    <source>
        <dbReference type="Proteomes" id="UP000214600"/>
    </source>
</evidence>
<dbReference type="PANTHER" id="PTHR24321:SF8">
    <property type="entry name" value="ESTRADIOL 17-BETA-DEHYDROGENASE 8-RELATED"/>
    <property type="match status" value="1"/>
</dbReference>
<dbReference type="AlphaFoldDB" id="A0A228IHI5"/>
<dbReference type="InterPro" id="IPR002347">
    <property type="entry name" value="SDR_fam"/>
</dbReference>
<accession>A0A228IHI5</accession>
<dbReference type="SMART" id="SM00822">
    <property type="entry name" value="PKS_KR"/>
    <property type="match status" value="1"/>
</dbReference>
<dbReference type="PRINTS" id="PR00080">
    <property type="entry name" value="SDRFAMILY"/>
</dbReference>
<proteinExistence type="inferred from homology"/>
<dbReference type="PANTHER" id="PTHR24321">
    <property type="entry name" value="DEHYDROGENASES, SHORT CHAIN"/>
    <property type="match status" value="1"/>
</dbReference>
<sequence>MSHNRTGRLAGKVAVVTGAASGIGRSIALRFANEGASVVATTSRNTAQLDETSRLARDGVIVARQADAASAEQVEALIDFVERRFGRLDVMCNNAGVIREAPLVDTTEADWDAVMDVNLKGVFLGCKYAIPALIRAGGGSIVNIGSTSSFVGEPLHAAYCASKGGVLMLTRCAAIEHAKDRIRANAVCPGWIDTPMNTPFIDALGGRGAMDALLDEVQPLGMGTPEQVADVALFLTSDESSFVTGTSILVDGGLTAR</sequence>
<dbReference type="PRINTS" id="PR00081">
    <property type="entry name" value="GDHRDH"/>
</dbReference>
<evidence type="ECO:0000256" key="3">
    <source>
        <dbReference type="ARBA" id="ARBA00023027"/>
    </source>
</evidence>
<organism evidence="5 6">
    <name type="scientific">Burkholderia aenigmatica</name>
    <dbReference type="NCBI Taxonomy" id="2015348"/>
    <lineage>
        <taxon>Bacteria</taxon>
        <taxon>Pseudomonadati</taxon>
        <taxon>Pseudomonadota</taxon>
        <taxon>Betaproteobacteria</taxon>
        <taxon>Burkholderiales</taxon>
        <taxon>Burkholderiaceae</taxon>
        <taxon>Burkholderia</taxon>
        <taxon>Burkholderia cepacia complex</taxon>
    </lineage>
</organism>
<dbReference type="NCBIfam" id="NF005559">
    <property type="entry name" value="PRK07231.1"/>
    <property type="match status" value="1"/>
</dbReference>
<dbReference type="SUPFAM" id="SSF51735">
    <property type="entry name" value="NAD(P)-binding Rossmann-fold domains"/>
    <property type="match status" value="1"/>
</dbReference>
<dbReference type="NCBIfam" id="NF004791">
    <property type="entry name" value="PRK06138.1"/>
    <property type="match status" value="1"/>
</dbReference>
<comment type="caution">
    <text evidence="5">The sequence shown here is derived from an EMBL/GenBank/DDBJ whole genome shotgun (WGS) entry which is preliminary data.</text>
</comment>
<reference evidence="5 6" key="2">
    <citation type="submission" date="2017-08" db="EMBL/GenBank/DDBJ databases">
        <title>WGS of novel Burkholderia cepaca complex species.</title>
        <authorList>
            <person name="Lipuma J."/>
            <person name="Spilker T."/>
        </authorList>
    </citation>
    <scope>NUCLEOTIDE SEQUENCE [LARGE SCALE GENOMIC DNA]</scope>
    <source>
        <strain evidence="5 6">AU17325</strain>
    </source>
</reference>